<dbReference type="KEGG" id="pect:BN1012_Phect2251"/>
<evidence type="ECO:0000256" key="1">
    <source>
        <dbReference type="ARBA" id="ARBA00022723"/>
    </source>
</evidence>
<feature type="domain" description="Radical SAM core" evidence="5">
    <location>
        <begin position="151"/>
        <end position="388"/>
    </location>
</feature>
<dbReference type="InterPro" id="IPR040086">
    <property type="entry name" value="MJ0683-like"/>
</dbReference>
<dbReference type="InterPro" id="IPR007197">
    <property type="entry name" value="rSAM"/>
</dbReference>
<dbReference type="SFLD" id="SFLDS00029">
    <property type="entry name" value="Radical_SAM"/>
    <property type="match status" value="1"/>
</dbReference>
<proteinExistence type="predicted"/>
<dbReference type="PANTHER" id="PTHR43432:SF3">
    <property type="entry name" value="SLR0285 PROTEIN"/>
    <property type="match status" value="1"/>
</dbReference>
<gene>
    <name evidence="6" type="ORF">BN1012_Phect2251</name>
</gene>
<evidence type="ECO:0000256" key="4">
    <source>
        <dbReference type="SAM" id="MobiDB-lite"/>
    </source>
</evidence>
<accession>X5MGA3</accession>
<organism evidence="6 7">
    <name type="scientific">Candidatus Phaeomarinibacter ectocarpi</name>
    <dbReference type="NCBI Taxonomy" id="1458461"/>
    <lineage>
        <taxon>Bacteria</taxon>
        <taxon>Pseudomonadati</taxon>
        <taxon>Pseudomonadota</taxon>
        <taxon>Alphaproteobacteria</taxon>
        <taxon>Hyphomicrobiales</taxon>
        <taxon>Parvibaculaceae</taxon>
        <taxon>Candidatus Phaeomarinibacter</taxon>
    </lineage>
</organism>
<dbReference type="AlphaFoldDB" id="X5MGA3"/>
<dbReference type="GO" id="GO:0046872">
    <property type="term" value="F:metal ion binding"/>
    <property type="evidence" value="ECO:0007669"/>
    <property type="project" value="UniProtKB-KW"/>
</dbReference>
<dbReference type="Proteomes" id="UP000032160">
    <property type="component" value="Chromosome I"/>
</dbReference>
<dbReference type="CDD" id="cd01335">
    <property type="entry name" value="Radical_SAM"/>
    <property type="match status" value="1"/>
</dbReference>
<evidence type="ECO:0000259" key="5">
    <source>
        <dbReference type="PROSITE" id="PS51918"/>
    </source>
</evidence>
<protein>
    <submittedName>
        <fullName evidence="6">Radical SAM domain protein</fullName>
    </submittedName>
</protein>
<dbReference type="SUPFAM" id="SSF102114">
    <property type="entry name" value="Radical SAM enzymes"/>
    <property type="match status" value="1"/>
</dbReference>
<keyword evidence="2" id="KW-0408">Iron</keyword>
<dbReference type="PATRIC" id="fig|1458461.3.peg.2256"/>
<dbReference type="EMBL" id="HG966617">
    <property type="protein sequence ID" value="CDO60464.1"/>
    <property type="molecule type" value="Genomic_DNA"/>
</dbReference>
<dbReference type="GO" id="GO:0003824">
    <property type="term" value="F:catalytic activity"/>
    <property type="evidence" value="ECO:0007669"/>
    <property type="project" value="InterPro"/>
</dbReference>
<keyword evidence="1" id="KW-0479">Metal-binding</keyword>
<reference evidence="6 7" key="1">
    <citation type="journal article" date="2014" name="Front. Genet.">
        <title>Genome and metabolic network of "Candidatus Phaeomarinobacter ectocarpi" Ec32, a new candidate genus of Alphaproteobacteria frequently associated with brown algae.</title>
        <authorList>
            <person name="Dittami S.M."/>
            <person name="Barbeyron T."/>
            <person name="Boyen C."/>
            <person name="Cambefort J."/>
            <person name="Collet G."/>
            <person name="Delage L."/>
            <person name="Gobet A."/>
            <person name="Groisillier A."/>
            <person name="Leblanc C."/>
            <person name="Michel G."/>
            <person name="Scornet D."/>
            <person name="Siegel A."/>
            <person name="Tapia J.E."/>
            <person name="Tonon T."/>
        </authorList>
    </citation>
    <scope>NUCLEOTIDE SEQUENCE [LARGE SCALE GENOMIC DNA]</scope>
    <source>
        <strain evidence="6 7">Ec32</strain>
    </source>
</reference>
<dbReference type="STRING" id="1458461.BN1012_Phect2251"/>
<dbReference type="SFLD" id="SFLDG01084">
    <property type="entry name" value="Uncharacterised_Radical_SAM_Su"/>
    <property type="match status" value="1"/>
</dbReference>
<feature type="region of interest" description="Disordered" evidence="4">
    <location>
        <begin position="1"/>
        <end position="111"/>
    </location>
</feature>
<dbReference type="NCBIfam" id="NF033668">
    <property type="entry name" value="rSAM_PA0069"/>
    <property type="match status" value="1"/>
</dbReference>
<evidence type="ECO:0000313" key="6">
    <source>
        <dbReference type="EMBL" id="CDO60464.1"/>
    </source>
</evidence>
<dbReference type="InterPro" id="IPR058240">
    <property type="entry name" value="rSAM_sf"/>
</dbReference>
<dbReference type="Gene3D" id="3.80.30.30">
    <property type="match status" value="1"/>
</dbReference>
<feature type="compositionally biased region" description="Basic and acidic residues" evidence="4">
    <location>
        <begin position="1"/>
        <end position="19"/>
    </location>
</feature>
<dbReference type="Pfam" id="PF04055">
    <property type="entry name" value="Radical_SAM"/>
    <property type="match status" value="1"/>
</dbReference>
<name>X5MGA3_9HYPH</name>
<dbReference type="InterPro" id="IPR006638">
    <property type="entry name" value="Elp3/MiaA/NifB-like_rSAM"/>
</dbReference>
<keyword evidence="3" id="KW-0411">Iron-sulfur</keyword>
<sequence>MNRTAHQEIIEFGLRREAGAADPASDIPPHQANETARAATMPVFPLTAPQSGQPQTRALMPGDADGEIRPAPGPVSRPDFGPGSSLPSPKTGRLHEARKGRGARSNRSGRYEHRAAEAFDDGWDIAEDEKPLRTHVSDEAARTIITRNQSPDISFDRSINPYRGCEHGCVYCFARPTHAYMGLSAGLDFESKLFAKPNAAKLLRRELSKSGYEPRTIAIGTNTDPYQPIERERRITRQVLEVLAEHKHPVGIVTKSAMVTRDIDILSEMARDGLVKVALSVTTLDGKLARAMEPRASTPGRRLDAIRQLSEAGIPTGVMVAPVIPALNDHEIESILKAVARMGAREAGYVMLRLPLEIKDLFAEWLADVTPHRAKRVMKIVRDMRGGKDYDAEWGKRMTGGGPYAWTISRRFALAMERHGLSRQRLPLRTDLFEAPNAGPKQLALL</sequence>
<evidence type="ECO:0000313" key="7">
    <source>
        <dbReference type="Proteomes" id="UP000032160"/>
    </source>
</evidence>
<dbReference type="PROSITE" id="PS51918">
    <property type="entry name" value="RADICAL_SAM"/>
    <property type="match status" value="1"/>
</dbReference>
<dbReference type="HOGENOM" id="CLU_015525_0_0_5"/>
<dbReference type="PANTHER" id="PTHR43432">
    <property type="entry name" value="SLR0285 PROTEIN"/>
    <property type="match status" value="1"/>
</dbReference>
<keyword evidence="7" id="KW-1185">Reference proteome</keyword>
<evidence type="ECO:0000256" key="2">
    <source>
        <dbReference type="ARBA" id="ARBA00023004"/>
    </source>
</evidence>
<evidence type="ECO:0000256" key="3">
    <source>
        <dbReference type="ARBA" id="ARBA00023014"/>
    </source>
</evidence>
<dbReference type="SMART" id="SM00729">
    <property type="entry name" value="Elp3"/>
    <property type="match status" value="1"/>
</dbReference>
<dbReference type="GO" id="GO:0051536">
    <property type="term" value="F:iron-sulfur cluster binding"/>
    <property type="evidence" value="ECO:0007669"/>
    <property type="project" value="UniProtKB-KW"/>
</dbReference>